<evidence type="ECO:0000256" key="1">
    <source>
        <dbReference type="ARBA" id="ARBA00004240"/>
    </source>
</evidence>
<dbReference type="GO" id="GO:0005783">
    <property type="term" value="C:endoplasmic reticulum"/>
    <property type="evidence" value="ECO:0007669"/>
    <property type="project" value="UniProtKB-SubCell"/>
</dbReference>
<sequence length="417" mass="48950">MWFKFATVFQIVFICSNAENFCQKNSEQCGDEPDRFLLYDVNRPEGFNLRRDVYMRFAVLAHNMQQSANIFLNKFKLVLPPWSYLVHWDNSGEPEYIPWGLYFDLRSLQMFAPVIEMHEFFNKYPRKYSKLKIDEVYTLQHFENMFETGNFEDRMKIEKCLNKPDLTFFFYDNITAKHAQCLSYHGPATKLTELFLNNTAKTILIDHAEVALHDFFGNNIYWQARRSMRFSKDLKKIAGNFRQTHLNSHDDSDGTSLPENWTDEQPRRNALGGPYVGIHLRRRDFIRNRPNESPSIKDISQQLLKELEKTKLDTVFLASDGSQSEFEELSLLLSNYKIIRYNPPVAVIKKYGDGGIAIIDQIICSHARFFIGTHESTFSFRIQEEREILGFPVETTFNAFCKNKSNCSKPSIWKIVY</sequence>
<comment type="catalytic activity">
    <reaction evidence="18">
        <text>L-seryl-[protein] + GDP-beta-L-fucose = 3-O-(alpha-L-fucosyl)-L-seryl-[protein] + GDP + H(+)</text>
        <dbReference type="Rhea" id="RHEA:63644"/>
        <dbReference type="Rhea" id="RHEA-COMP:9863"/>
        <dbReference type="Rhea" id="RHEA-COMP:17914"/>
        <dbReference type="ChEBI" id="CHEBI:15378"/>
        <dbReference type="ChEBI" id="CHEBI:29999"/>
        <dbReference type="ChEBI" id="CHEBI:57273"/>
        <dbReference type="ChEBI" id="CHEBI:58189"/>
        <dbReference type="ChEBI" id="CHEBI:189632"/>
        <dbReference type="EC" id="2.4.1.221"/>
    </reaction>
    <physiologicalReaction direction="left-to-right" evidence="18">
        <dbReference type="Rhea" id="RHEA:63645"/>
    </physiologicalReaction>
</comment>
<dbReference type="PANTHER" id="PTHR13398:SF0">
    <property type="entry name" value="GDP-FUCOSE PROTEIN O-FUCOSYLTRANSFERASE 2"/>
    <property type="match status" value="1"/>
</dbReference>
<evidence type="ECO:0000256" key="15">
    <source>
        <dbReference type="ARBA" id="ARBA00026232"/>
    </source>
</evidence>
<dbReference type="EC" id="2.4.1.221" evidence="4"/>
<dbReference type="GO" id="GO:0006004">
    <property type="term" value="P:fucose metabolic process"/>
    <property type="evidence" value="ECO:0007669"/>
    <property type="project" value="UniProtKB-KW"/>
</dbReference>
<keyword evidence="8" id="KW-0256">Endoplasmic reticulum</keyword>
<evidence type="ECO:0000256" key="3">
    <source>
        <dbReference type="ARBA" id="ARBA00004922"/>
    </source>
</evidence>
<evidence type="ECO:0000256" key="4">
    <source>
        <dbReference type="ARBA" id="ARBA00012196"/>
    </source>
</evidence>
<evidence type="ECO:0000256" key="7">
    <source>
        <dbReference type="ARBA" id="ARBA00022729"/>
    </source>
</evidence>
<feature type="chain" id="PRO_5040473675" description="GDP-fucose protein O-fucosyltransferase 2" evidence="20">
    <location>
        <begin position="19"/>
        <end position="417"/>
    </location>
</feature>
<dbReference type="InterPro" id="IPR019378">
    <property type="entry name" value="GDP-Fuc_O-FucTrfase"/>
</dbReference>
<evidence type="ECO:0000256" key="19">
    <source>
        <dbReference type="SAM" id="MobiDB-lite"/>
    </source>
</evidence>
<dbReference type="InterPro" id="IPR045130">
    <property type="entry name" value="OFUT2-like"/>
</dbReference>
<keyword evidence="12" id="KW-0294">Fucose metabolism</keyword>
<evidence type="ECO:0000256" key="18">
    <source>
        <dbReference type="ARBA" id="ARBA00048647"/>
    </source>
</evidence>
<evidence type="ECO:0000256" key="6">
    <source>
        <dbReference type="ARBA" id="ARBA00022679"/>
    </source>
</evidence>
<organism evidence="21 22">
    <name type="scientific">Phaedon cochleariae</name>
    <name type="common">Mustard beetle</name>
    <dbReference type="NCBI Taxonomy" id="80249"/>
    <lineage>
        <taxon>Eukaryota</taxon>
        <taxon>Metazoa</taxon>
        <taxon>Ecdysozoa</taxon>
        <taxon>Arthropoda</taxon>
        <taxon>Hexapoda</taxon>
        <taxon>Insecta</taxon>
        <taxon>Pterygota</taxon>
        <taxon>Neoptera</taxon>
        <taxon>Endopterygota</taxon>
        <taxon>Coleoptera</taxon>
        <taxon>Polyphaga</taxon>
        <taxon>Cucujiformia</taxon>
        <taxon>Chrysomeloidea</taxon>
        <taxon>Chrysomelidae</taxon>
        <taxon>Chrysomelinae</taxon>
        <taxon>Chrysomelini</taxon>
        <taxon>Phaedon</taxon>
    </lineage>
</organism>
<keyword evidence="10" id="KW-1015">Disulfide bond</keyword>
<dbReference type="Pfam" id="PF10250">
    <property type="entry name" value="O-FucT"/>
    <property type="match status" value="1"/>
</dbReference>
<keyword evidence="7 20" id="KW-0732">Signal</keyword>
<protein>
    <recommendedName>
        <fullName evidence="15">GDP-fucose protein O-fucosyltransferase 2</fullName>
        <ecNumber evidence="4">2.4.1.221</ecNumber>
    </recommendedName>
    <alternativeName>
        <fullName evidence="16">Peptide-O-fucosyltransferase 2</fullName>
    </alternativeName>
</protein>
<evidence type="ECO:0000256" key="8">
    <source>
        <dbReference type="ARBA" id="ARBA00022824"/>
    </source>
</evidence>
<keyword evidence="22" id="KW-1185">Reference proteome</keyword>
<evidence type="ECO:0000256" key="14">
    <source>
        <dbReference type="ARBA" id="ARBA00025803"/>
    </source>
</evidence>
<keyword evidence="5" id="KW-0328">Glycosyltransferase</keyword>
<evidence type="ECO:0000256" key="13">
    <source>
        <dbReference type="ARBA" id="ARBA00023277"/>
    </source>
</evidence>
<dbReference type="Gene3D" id="3.40.50.11340">
    <property type="match status" value="1"/>
</dbReference>
<dbReference type="FunFam" id="3.40.50.11350:FF:000002">
    <property type="entry name" value="GDP-fucose protein O-fucosyltransferase 2"/>
    <property type="match status" value="1"/>
</dbReference>
<gene>
    <name evidence="21" type="ORF">PHAECO_LOCUS8451</name>
</gene>
<keyword evidence="13" id="KW-0119">Carbohydrate metabolism</keyword>
<comment type="pathway">
    <text evidence="3">Protein modification; protein glycosylation.</text>
</comment>
<evidence type="ECO:0000256" key="10">
    <source>
        <dbReference type="ARBA" id="ARBA00023157"/>
    </source>
</evidence>
<dbReference type="OrthoDB" id="422368at2759"/>
<comment type="similarity">
    <text evidence="14">Belongs to the glycosyltransferase 68 family.</text>
</comment>
<feature type="region of interest" description="Disordered" evidence="19">
    <location>
        <begin position="245"/>
        <end position="268"/>
    </location>
</feature>
<dbReference type="GO" id="GO:0005794">
    <property type="term" value="C:Golgi apparatus"/>
    <property type="evidence" value="ECO:0007669"/>
    <property type="project" value="UniProtKB-SubCell"/>
</dbReference>
<evidence type="ECO:0000256" key="9">
    <source>
        <dbReference type="ARBA" id="ARBA00023034"/>
    </source>
</evidence>
<evidence type="ECO:0000256" key="12">
    <source>
        <dbReference type="ARBA" id="ARBA00023253"/>
    </source>
</evidence>
<keyword evidence="9" id="KW-0333">Golgi apparatus</keyword>
<evidence type="ECO:0000256" key="17">
    <source>
        <dbReference type="ARBA" id="ARBA00047273"/>
    </source>
</evidence>
<dbReference type="AlphaFoldDB" id="A0A9N9X600"/>
<keyword evidence="11" id="KW-0325">Glycoprotein</keyword>
<name>A0A9N9X600_PHACE</name>
<evidence type="ECO:0000256" key="20">
    <source>
        <dbReference type="SAM" id="SignalP"/>
    </source>
</evidence>
<dbReference type="CDD" id="cd11298">
    <property type="entry name" value="O-FucT-2"/>
    <property type="match status" value="1"/>
</dbReference>
<evidence type="ECO:0000313" key="21">
    <source>
        <dbReference type="EMBL" id="CAG9821026.1"/>
    </source>
</evidence>
<evidence type="ECO:0000256" key="11">
    <source>
        <dbReference type="ARBA" id="ARBA00023180"/>
    </source>
</evidence>
<evidence type="ECO:0000256" key="5">
    <source>
        <dbReference type="ARBA" id="ARBA00022676"/>
    </source>
</evidence>
<evidence type="ECO:0000256" key="2">
    <source>
        <dbReference type="ARBA" id="ARBA00004555"/>
    </source>
</evidence>
<dbReference type="EMBL" id="OU896710">
    <property type="protein sequence ID" value="CAG9821026.1"/>
    <property type="molecule type" value="Genomic_DNA"/>
</dbReference>
<accession>A0A9N9X600</accession>
<dbReference type="GO" id="GO:0046922">
    <property type="term" value="F:peptide-O-fucosyltransferase activity"/>
    <property type="evidence" value="ECO:0007669"/>
    <property type="project" value="UniProtKB-EC"/>
</dbReference>
<keyword evidence="6" id="KW-0808">Transferase</keyword>
<reference evidence="21" key="1">
    <citation type="submission" date="2022-01" db="EMBL/GenBank/DDBJ databases">
        <authorList>
            <person name="King R."/>
        </authorList>
    </citation>
    <scope>NUCLEOTIDE SEQUENCE</scope>
</reference>
<evidence type="ECO:0000313" key="22">
    <source>
        <dbReference type="Proteomes" id="UP001153737"/>
    </source>
</evidence>
<dbReference type="Gene3D" id="3.40.50.11350">
    <property type="match status" value="1"/>
</dbReference>
<evidence type="ECO:0000256" key="16">
    <source>
        <dbReference type="ARBA" id="ARBA00033083"/>
    </source>
</evidence>
<comment type="subcellular location">
    <subcellularLocation>
        <location evidence="1">Endoplasmic reticulum</location>
    </subcellularLocation>
    <subcellularLocation>
        <location evidence="2">Golgi apparatus</location>
    </subcellularLocation>
</comment>
<dbReference type="PANTHER" id="PTHR13398">
    <property type="entry name" value="GDP-FUCOSE PROTEIN O-FUCOSYLTRANSFERASE 2"/>
    <property type="match status" value="1"/>
</dbReference>
<dbReference type="Proteomes" id="UP001153737">
    <property type="component" value="Chromosome 4"/>
</dbReference>
<proteinExistence type="inferred from homology"/>
<feature type="signal peptide" evidence="20">
    <location>
        <begin position="1"/>
        <end position="18"/>
    </location>
</feature>
<comment type="catalytic activity">
    <reaction evidence="17">
        <text>L-threonyl-[protein] + GDP-beta-L-fucose = 3-O-(alpha-L-fucosyl)-L-threonyl-[protein] + GDP + H(+)</text>
        <dbReference type="Rhea" id="RHEA:70491"/>
        <dbReference type="Rhea" id="RHEA-COMP:11060"/>
        <dbReference type="Rhea" id="RHEA-COMP:17915"/>
        <dbReference type="ChEBI" id="CHEBI:15378"/>
        <dbReference type="ChEBI" id="CHEBI:30013"/>
        <dbReference type="ChEBI" id="CHEBI:57273"/>
        <dbReference type="ChEBI" id="CHEBI:58189"/>
        <dbReference type="ChEBI" id="CHEBI:189631"/>
        <dbReference type="EC" id="2.4.1.221"/>
    </reaction>
    <physiologicalReaction direction="left-to-right" evidence="17">
        <dbReference type="Rhea" id="RHEA:70492"/>
    </physiologicalReaction>
</comment>
<reference evidence="21" key="2">
    <citation type="submission" date="2022-10" db="EMBL/GenBank/DDBJ databases">
        <authorList>
            <consortium name="ENA_rothamsted_submissions"/>
            <consortium name="culmorum"/>
            <person name="King R."/>
        </authorList>
    </citation>
    <scope>NUCLEOTIDE SEQUENCE</scope>
</reference>